<feature type="compositionally biased region" description="Basic and acidic residues" evidence="1">
    <location>
        <begin position="356"/>
        <end position="365"/>
    </location>
</feature>
<keyword evidence="3" id="KW-1185">Reference proteome</keyword>
<dbReference type="PANTHER" id="PTHR33318">
    <property type="entry name" value="ASPARTYL/GLUTAMYL-TRNA(ASN/GLN) AMIDOTRANSFERASE SUBUNIT"/>
    <property type="match status" value="1"/>
</dbReference>
<dbReference type="EMBL" id="CP093343">
    <property type="protein sequence ID" value="WOG81213.1"/>
    <property type="molecule type" value="Genomic_DNA"/>
</dbReference>
<sequence>MGGCFLGWFLSSKRRKRSNSGSPRRKIDGGNVTSGDQVVRAPGKGTNLVAESSEKCMESQLSLIRQKRVTFDSNVETFEHVPFCGSTDSLVESNNVVDDEGENEEGIGDSSDSITFSLGDTTISEVGSYPKNNVVDDRGKTEEGIGDSSESITFSVGDATISEVISYPQNNRYQNCGDTDDDAIDSEYEGSVVSDTDDDYDIKSDGEGMLCEEVWSEAITTASLESIKDMSLTGVDLQEVNSPLESRTDMSLTGAEVQEVNSPVVCSGYSENVMSPVEILNQWKAANSKGLQPMKAQEKENLAADGEAPRISFSSGPKTKESLSSCKPSSDHPTENQSNDSGIESSLSNWLVSPDIKTRSGEETKNSISRGSPSVRNIEDRPILGAWTQEEVKLFSASPSPRKSPRRNPDDMPIIGTVGTYWKHENEVEDCGSATSCKKKNSGSPTSYKGIPNTTSKYREDKKVRWHSTPFAKRLEKALDSGGPEEA</sequence>
<feature type="region of interest" description="Disordered" evidence="1">
    <location>
        <begin position="130"/>
        <end position="150"/>
    </location>
</feature>
<dbReference type="PANTHER" id="PTHR33318:SF4">
    <property type="entry name" value="OS04G0511700 PROTEIN"/>
    <property type="match status" value="1"/>
</dbReference>
<dbReference type="AlphaFoldDB" id="A0A161ZJP1"/>
<reference evidence="2" key="1">
    <citation type="journal article" date="2016" name="Nat. Genet.">
        <title>A high-quality carrot genome assembly provides new insights into carotenoid accumulation and asterid genome evolution.</title>
        <authorList>
            <person name="Iorizzo M."/>
            <person name="Ellison S."/>
            <person name="Senalik D."/>
            <person name="Zeng P."/>
            <person name="Satapoomin P."/>
            <person name="Huang J."/>
            <person name="Bowman M."/>
            <person name="Iovene M."/>
            <person name="Sanseverino W."/>
            <person name="Cavagnaro P."/>
            <person name="Yildiz M."/>
            <person name="Macko-Podgorni A."/>
            <person name="Moranska E."/>
            <person name="Grzebelus E."/>
            <person name="Grzebelus D."/>
            <person name="Ashrafi H."/>
            <person name="Zheng Z."/>
            <person name="Cheng S."/>
            <person name="Spooner D."/>
            <person name="Van Deynze A."/>
            <person name="Simon P."/>
        </authorList>
    </citation>
    <scope>NUCLEOTIDE SEQUENCE</scope>
    <source>
        <tissue evidence="2">Leaf</tissue>
    </source>
</reference>
<protein>
    <submittedName>
        <fullName evidence="2">Uncharacterized protein</fullName>
    </submittedName>
</protein>
<dbReference type="GO" id="GO:0007142">
    <property type="term" value="P:male meiosis II"/>
    <property type="evidence" value="ECO:0007669"/>
    <property type="project" value="InterPro"/>
</dbReference>
<dbReference type="Proteomes" id="UP000077755">
    <property type="component" value="Chromosome 1"/>
</dbReference>
<evidence type="ECO:0000256" key="1">
    <source>
        <dbReference type="SAM" id="MobiDB-lite"/>
    </source>
</evidence>
<organism evidence="2 3">
    <name type="scientific">Daucus carota subsp. sativus</name>
    <name type="common">Carrot</name>
    <dbReference type="NCBI Taxonomy" id="79200"/>
    <lineage>
        <taxon>Eukaryota</taxon>
        <taxon>Viridiplantae</taxon>
        <taxon>Streptophyta</taxon>
        <taxon>Embryophyta</taxon>
        <taxon>Tracheophyta</taxon>
        <taxon>Spermatophyta</taxon>
        <taxon>Magnoliopsida</taxon>
        <taxon>eudicotyledons</taxon>
        <taxon>Gunneridae</taxon>
        <taxon>Pentapetalae</taxon>
        <taxon>asterids</taxon>
        <taxon>campanulids</taxon>
        <taxon>Apiales</taxon>
        <taxon>Apiaceae</taxon>
        <taxon>Apioideae</taxon>
        <taxon>Scandiceae</taxon>
        <taxon>Daucinae</taxon>
        <taxon>Daucus</taxon>
        <taxon>Daucus sect. Daucus</taxon>
    </lineage>
</organism>
<reference evidence="2" key="2">
    <citation type="submission" date="2022-03" db="EMBL/GenBank/DDBJ databases">
        <title>Draft title - Genomic analysis of global carrot germplasm unveils the trajectory of domestication and the origin of high carotenoid orange carrot.</title>
        <authorList>
            <person name="Iorizzo M."/>
            <person name="Ellison S."/>
            <person name="Senalik D."/>
            <person name="Macko-Podgorni A."/>
            <person name="Grzebelus D."/>
            <person name="Bostan H."/>
            <person name="Rolling W."/>
            <person name="Curaba J."/>
            <person name="Simon P."/>
        </authorList>
    </citation>
    <scope>NUCLEOTIDE SEQUENCE</scope>
    <source>
        <tissue evidence="2">Leaf</tissue>
    </source>
</reference>
<feature type="compositionally biased region" description="Polar residues" evidence="1">
    <location>
        <begin position="366"/>
        <end position="375"/>
    </location>
</feature>
<evidence type="ECO:0000313" key="2">
    <source>
        <dbReference type="EMBL" id="WOG81213.1"/>
    </source>
</evidence>
<gene>
    <name evidence="2" type="ORF">DCAR_0100358</name>
</gene>
<feature type="compositionally biased region" description="Polar residues" evidence="1">
    <location>
        <begin position="335"/>
        <end position="351"/>
    </location>
</feature>
<dbReference type="OrthoDB" id="1925835at2759"/>
<accession>A0A161ZJP1</accession>
<feature type="compositionally biased region" description="Polar residues" evidence="1">
    <location>
        <begin position="442"/>
        <end position="456"/>
    </location>
</feature>
<feature type="compositionally biased region" description="Polar residues" evidence="1">
    <location>
        <begin position="312"/>
        <end position="328"/>
    </location>
</feature>
<dbReference type="InterPro" id="IPR039300">
    <property type="entry name" value="JASON"/>
</dbReference>
<feature type="region of interest" description="Disordered" evidence="1">
    <location>
        <begin position="298"/>
        <end position="416"/>
    </location>
</feature>
<feature type="region of interest" description="Disordered" evidence="1">
    <location>
        <begin position="15"/>
        <end position="51"/>
    </location>
</feature>
<name>A0A161ZJP1_DAUCS</name>
<dbReference type="Gramene" id="KZN07916">
    <property type="protein sequence ID" value="KZN07916"/>
    <property type="gene ID" value="DCAR_000585"/>
</dbReference>
<feature type="region of interest" description="Disordered" evidence="1">
    <location>
        <begin position="430"/>
        <end position="487"/>
    </location>
</feature>
<proteinExistence type="predicted"/>
<evidence type="ECO:0000313" key="3">
    <source>
        <dbReference type="Proteomes" id="UP000077755"/>
    </source>
</evidence>
<feature type="compositionally biased region" description="Basic and acidic residues" evidence="1">
    <location>
        <begin position="134"/>
        <end position="143"/>
    </location>
</feature>